<dbReference type="EMBL" id="CAADEY010000138">
    <property type="protein sequence ID" value="VFJ65914.1"/>
    <property type="molecule type" value="Genomic_DNA"/>
</dbReference>
<dbReference type="InterPro" id="IPR036782">
    <property type="entry name" value="NE0471-like_N"/>
</dbReference>
<organism evidence="1">
    <name type="scientific">Candidatus Kentrum sp. DK</name>
    <dbReference type="NCBI Taxonomy" id="2126562"/>
    <lineage>
        <taxon>Bacteria</taxon>
        <taxon>Pseudomonadati</taxon>
        <taxon>Pseudomonadota</taxon>
        <taxon>Gammaproteobacteria</taxon>
        <taxon>Candidatus Kentrum</taxon>
    </lineage>
</organism>
<dbReference type="AlphaFoldDB" id="A0A450T861"/>
<evidence type="ECO:0000313" key="1">
    <source>
        <dbReference type="EMBL" id="VFJ62924.1"/>
    </source>
</evidence>
<accession>A0A450T861</accession>
<reference evidence="1" key="1">
    <citation type="submission" date="2019-02" db="EMBL/GenBank/DDBJ databases">
        <authorList>
            <person name="Gruber-Vodicka R. H."/>
            <person name="Seah K. B. B."/>
        </authorList>
    </citation>
    <scope>NUCLEOTIDE SEQUENCE</scope>
    <source>
        <strain evidence="2">BECK_DK161</strain>
        <strain evidence="1">BECK_DK47</strain>
    </source>
</reference>
<dbReference type="EMBL" id="CAADEX010000117">
    <property type="protein sequence ID" value="VFJ62924.1"/>
    <property type="molecule type" value="Genomic_DNA"/>
</dbReference>
<dbReference type="SUPFAM" id="SSF143880">
    <property type="entry name" value="NE0471 N-terminal domain-like"/>
    <property type="match status" value="1"/>
</dbReference>
<gene>
    <name evidence="1" type="ORF">BECKDK2373B_GA0170837_111721</name>
    <name evidence="2" type="ORF">BECKDK2373C_GA0170839_11382</name>
</gene>
<evidence type="ECO:0000313" key="2">
    <source>
        <dbReference type="EMBL" id="VFJ65914.1"/>
    </source>
</evidence>
<proteinExistence type="predicted"/>
<name>A0A450T861_9GAMM</name>
<protein>
    <submittedName>
        <fullName evidence="1">Uncharacterized protein</fullName>
    </submittedName>
</protein>
<sequence>MRIAKITPQKGNFLTIVAEDGRSGVFDIRPYPESSAFRPLTDRAEFSRILSAAKAATKPVAVPGTGSRHPCRDDVVGYVQPFRENL</sequence>